<dbReference type="RefSeq" id="WP_059153343.1">
    <property type="nucleotide sequence ID" value="NZ_KQ130459.1"/>
</dbReference>
<comment type="caution">
    <text evidence="2">The sequence shown here is derived from an EMBL/GenBank/DDBJ whole genome shotgun (WGS) entry which is preliminary data.</text>
</comment>
<sequence length="357" mass="38578">MNIEGIADIQAISNVLACHSRGVDRADESLLAGCYHDDGTVDYRFFAGSAAQFAGILASAQRAEPVTLHRTAQMWIELDGDRAVSESYIMACASSAETQHLICGRYLDRHERRGGEWRMSHRSYVLDTNLNWPGGGMLPGLGPVDNHVPVGGHGAADTGISLLAQARANNAGHNRTKGYQPMAHSQQTLDAVVSRQQIADVTMAYCRGLDRADAALLGQVFHADSTVVSGAFNGNGQEFATTICALVEEGYAQTFHSIANQWIEVSGDAAIGETYVIAVSTSKDCATDTLTGGRYIDRFERREGRWAIAERSFVLDWTRQEASTRNMTGGMYAALDLHGARGPADPVYAFMRGDGAR</sequence>
<evidence type="ECO:0000259" key="1">
    <source>
        <dbReference type="Pfam" id="PF13577"/>
    </source>
</evidence>
<keyword evidence="3" id="KW-1185">Reference proteome</keyword>
<evidence type="ECO:0000313" key="3">
    <source>
        <dbReference type="Proteomes" id="UP000052268"/>
    </source>
</evidence>
<feature type="domain" description="SnoaL-like" evidence="1">
    <location>
        <begin position="194"/>
        <end position="311"/>
    </location>
</feature>
<organism evidence="2 3">
    <name type="scientific">Novosphingobium barchaimii LL02</name>
    <dbReference type="NCBI Taxonomy" id="1114963"/>
    <lineage>
        <taxon>Bacteria</taxon>
        <taxon>Pseudomonadati</taxon>
        <taxon>Pseudomonadota</taxon>
        <taxon>Alphaproteobacteria</taxon>
        <taxon>Sphingomonadales</taxon>
        <taxon>Sphingomonadaceae</taxon>
        <taxon>Novosphingobium</taxon>
    </lineage>
</organism>
<dbReference type="AlphaFoldDB" id="A0A0J7XH47"/>
<dbReference type="Pfam" id="PF13577">
    <property type="entry name" value="SnoaL_4"/>
    <property type="match status" value="2"/>
</dbReference>
<dbReference type="PATRIC" id="fig|1114963.3.peg.4602"/>
<dbReference type="SUPFAM" id="SSF54427">
    <property type="entry name" value="NTF2-like"/>
    <property type="match status" value="2"/>
</dbReference>
<evidence type="ECO:0000313" key="2">
    <source>
        <dbReference type="EMBL" id="KMS51082.1"/>
    </source>
</evidence>
<accession>A0A0J7XH47</accession>
<name>A0A0J7XH47_9SPHN</name>
<proteinExistence type="predicted"/>
<feature type="domain" description="SnoaL-like" evidence="1">
    <location>
        <begin position="6"/>
        <end position="122"/>
    </location>
</feature>
<dbReference type="Gene3D" id="3.10.450.50">
    <property type="match status" value="2"/>
</dbReference>
<dbReference type="InterPro" id="IPR032710">
    <property type="entry name" value="NTF2-like_dom_sf"/>
</dbReference>
<gene>
    <name evidence="2" type="ORF">V474_04815</name>
</gene>
<dbReference type="OrthoDB" id="7585039at2"/>
<reference evidence="2 3" key="1">
    <citation type="journal article" date="2015" name="G3 (Bethesda)">
        <title>Insights into Ongoing Evolution of the Hexachlorocyclohexane Catabolic Pathway from Comparative Genomics of Ten Sphingomonadaceae Strains.</title>
        <authorList>
            <person name="Pearce S.L."/>
            <person name="Oakeshott J.G."/>
            <person name="Pandey G."/>
        </authorList>
    </citation>
    <scope>NUCLEOTIDE SEQUENCE [LARGE SCALE GENOMIC DNA]</scope>
    <source>
        <strain evidence="2 3">LL02</strain>
    </source>
</reference>
<dbReference type="InterPro" id="IPR037401">
    <property type="entry name" value="SnoaL-like"/>
</dbReference>
<dbReference type="EMBL" id="JACU01000013">
    <property type="protein sequence ID" value="KMS51082.1"/>
    <property type="molecule type" value="Genomic_DNA"/>
</dbReference>
<protein>
    <recommendedName>
        <fullName evidence="1">SnoaL-like domain-containing protein</fullName>
    </recommendedName>
</protein>
<dbReference type="Proteomes" id="UP000052268">
    <property type="component" value="Unassembled WGS sequence"/>
</dbReference>